<keyword evidence="7" id="KW-1185">Reference proteome</keyword>
<proteinExistence type="inferred from homology"/>
<gene>
    <name evidence="6" type="primary">dmlR_7</name>
    <name evidence="6" type="ORF">PTE31013_03256</name>
</gene>
<dbReference type="AlphaFoldDB" id="A0A5E4WCS8"/>
<keyword evidence="3" id="KW-0238">DNA-binding</keyword>
<dbReference type="Gene3D" id="1.10.10.10">
    <property type="entry name" value="Winged helix-like DNA-binding domain superfamily/Winged helix DNA-binding domain"/>
    <property type="match status" value="1"/>
</dbReference>
<dbReference type="GO" id="GO:0003700">
    <property type="term" value="F:DNA-binding transcription factor activity"/>
    <property type="evidence" value="ECO:0007669"/>
    <property type="project" value="InterPro"/>
</dbReference>
<keyword evidence="2" id="KW-0805">Transcription regulation</keyword>
<dbReference type="InterPro" id="IPR036388">
    <property type="entry name" value="WH-like_DNA-bd_sf"/>
</dbReference>
<dbReference type="InterPro" id="IPR005119">
    <property type="entry name" value="LysR_subst-bd"/>
</dbReference>
<reference evidence="6 7" key="1">
    <citation type="submission" date="2019-08" db="EMBL/GenBank/DDBJ databases">
        <authorList>
            <person name="Peeters C."/>
        </authorList>
    </citation>
    <scope>NUCLEOTIDE SEQUENCE [LARGE SCALE GENOMIC DNA]</scope>
    <source>
        <strain evidence="6 7">LMG 31013</strain>
    </source>
</reference>
<dbReference type="SUPFAM" id="SSF53850">
    <property type="entry name" value="Periplasmic binding protein-like II"/>
    <property type="match status" value="1"/>
</dbReference>
<feature type="domain" description="HTH lysR-type" evidence="5">
    <location>
        <begin position="13"/>
        <end position="70"/>
    </location>
</feature>
<dbReference type="InterPro" id="IPR036390">
    <property type="entry name" value="WH_DNA-bd_sf"/>
</dbReference>
<accession>A0A5E4WCS8</accession>
<dbReference type="Gene3D" id="3.40.190.290">
    <property type="match status" value="1"/>
</dbReference>
<evidence type="ECO:0000259" key="5">
    <source>
        <dbReference type="PROSITE" id="PS50931"/>
    </source>
</evidence>
<protein>
    <submittedName>
        <fullName evidence="6">HTH-type transcriptional regulator DmlR</fullName>
    </submittedName>
</protein>
<evidence type="ECO:0000313" key="6">
    <source>
        <dbReference type="EMBL" id="VVE22877.1"/>
    </source>
</evidence>
<comment type="similarity">
    <text evidence="1">Belongs to the LysR transcriptional regulatory family.</text>
</comment>
<evidence type="ECO:0000256" key="4">
    <source>
        <dbReference type="ARBA" id="ARBA00023163"/>
    </source>
</evidence>
<keyword evidence="4" id="KW-0804">Transcription</keyword>
<dbReference type="InterPro" id="IPR000847">
    <property type="entry name" value="LysR_HTH_N"/>
</dbReference>
<name>A0A5E4WCS8_9BURK</name>
<dbReference type="Pfam" id="PF03466">
    <property type="entry name" value="LysR_substrate"/>
    <property type="match status" value="1"/>
</dbReference>
<dbReference type="PANTHER" id="PTHR30537:SF5">
    <property type="entry name" value="HTH-TYPE TRANSCRIPTIONAL ACTIVATOR TTDR-RELATED"/>
    <property type="match status" value="1"/>
</dbReference>
<dbReference type="PROSITE" id="PS50931">
    <property type="entry name" value="HTH_LYSR"/>
    <property type="match status" value="1"/>
</dbReference>
<dbReference type="SUPFAM" id="SSF46785">
    <property type="entry name" value="Winged helix' DNA-binding domain"/>
    <property type="match status" value="1"/>
</dbReference>
<dbReference type="InterPro" id="IPR058163">
    <property type="entry name" value="LysR-type_TF_proteobact-type"/>
</dbReference>
<dbReference type="FunFam" id="3.40.190.290:FF:000001">
    <property type="entry name" value="Transcriptional regulator, LysR family"/>
    <property type="match status" value="1"/>
</dbReference>
<dbReference type="PANTHER" id="PTHR30537">
    <property type="entry name" value="HTH-TYPE TRANSCRIPTIONAL REGULATOR"/>
    <property type="match status" value="1"/>
</dbReference>
<dbReference type="Pfam" id="PF00126">
    <property type="entry name" value="HTH_1"/>
    <property type="match status" value="1"/>
</dbReference>
<evidence type="ECO:0000313" key="7">
    <source>
        <dbReference type="Proteomes" id="UP000334380"/>
    </source>
</evidence>
<dbReference type="GO" id="GO:0043565">
    <property type="term" value="F:sequence-specific DNA binding"/>
    <property type="evidence" value="ECO:0007669"/>
    <property type="project" value="TreeGrafter"/>
</dbReference>
<dbReference type="OrthoDB" id="8885940at2"/>
<evidence type="ECO:0000256" key="1">
    <source>
        <dbReference type="ARBA" id="ARBA00009437"/>
    </source>
</evidence>
<dbReference type="CDD" id="cd08422">
    <property type="entry name" value="PBP2_CrgA_like"/>
    <property type="match status" value="1"/>
</dbReference>
<organism evidence="6 7">
    <name type="scientific">Pandoraea terrigena</name>
    <dbReference type="NCBI Taxonomy" id="2508292"/>
    <lineage>
        <taxon>Bacteria</taxon>
        <taxon>Pseudomonadati</taxon>
        <taxon>Pseudomonadota</taxon>
        <taxon>Betaproteobacteria</taxon>
        <taxon>Burkholderiales</taxon>
        <taxon>Burkholderiaceae</taxon>
        <taxon>Pandoraea</taxon>
    </lineage>
</organism>
<dbReference type="Proteomes" id="UP000334380">
    <property type="component" value="Unassembled WGS sequence"/>
</dbReference>
<sequence>MEKIFWEFHQMALNLDTVALFVRVAALENVSAAGRERGLSPATASTRLAQLEGTLGARLLHRTTRRVALTQEGEAFLREAQALLVAEAQAVASVGQGRAAPHGRLRVSCSSSFGRQHVSPALPAFLARYPGILLDFRLTDRVIDLIEAGMDLAIRVGALRDSTLVARKLAPNRRTLCASPAYLAARGTPKHPGDLAAHDCLVLGEQRDWRFMTPGGPLSVRVGGRLASDNGEVLRDAVLAGLGIALKSTWDVGAHLRSGALVPVLPAYPLAEDVAIWAVYPSRAFVPPKTHALIDFLQARFGPVPYWDDGDAPSADALVT</sequence>
<dbReference type="GO" id="GO:0006351">
    <property type="term" value="P:DNA-templated transcription"/>
    <property type="evidence" value="ECO:0007669"/>
    <property type="project" value="TreeGrafter"/>
</dbReference>
<evidence type="ECO:0000256" key="3">
    <source>
        <dbReference type="ARBA" id="ARBA00023125"/>
    </source>
</evidence>
<dbReference type="EMBL" id="CABPRU010000008">
    <property type="protein sequence ID" value="VVE22877.1"/>
    <property type="molecule type" value="Genomic_DNA"/>
</dbReference>
<evidence type="ECO:0000256" key="2">
    <source>
        <dbReference type="ARBA" id="ARBA00023015"/>
    </source>
</evidence>